<protein>
    <submittedName>
        <fullName evidence="1">Uncharacterized protein</fullName>
    </submittedName>
</protein>
<reference evidence="1" key="1">
    <citation type="submission" date="2020-08" db="EMBL/GenBank/DDBJ databases">
        <title>Multicomponent nature underlies the extraordinary mechanical properties of spider dragline silk.</title>
        <authorList>
            <person name="Kono N."/>
            <person name="Nakamura H."/>
            <person name="Mori M."/>
            <person name="Yoshida Y."/>
            <person name="Ohtoshi R."/>
            <person name="Malay A.D."/>
            <person name="Moran D.A.P."/>
            <person name="Tomita M."/>
            <person name="Numata K."/>
            <person name="Arakawa K."/>
        </authorList>
    </citation>
    <scope>NUCLEOTIDE SEQUENCE</scope>
</reference>
<organism evidence="1 2">
    <name type="scientific">Trichonephila clavipes</name>
    <name type="common">Golden silk orbweaver</name>
    <name type="synonym">Nephila clavipes</name>
    <dbReference type="NCBI Taxonomy" id="2585209"/>
    <lineage>
        <taxon>Eukaryota</taxon>
        <taxon>Metazoa</taxon>
        <taxon>Ecdysozoa</taxon>
        <taxon>Arthropoda</taxon>
        <taxon>Chelicerata</taxon>
        <taxon>Arachnida</taxon>
        <taxon>Araneae</taxon>
        <taxon>Araneomorphae</taxon>
        <taxon>Entelegynae</taxon>
        <taxon>Araneoidea</taxon>
        <taxon>Nephilidae</taxon>
        <taxon>Trichonephila</taxon>
    </lineage>
</organism>
<comment type="caution">
    <text evidence="1">The sequence shown here is derived from an EMBL/GenBank/DDBJ whole genome shotgun (WGS) entry which is preliminary data.</text>
</comment>
<dbReference type="Proteomes" id="UP000887159">
    <property type="component" value="Unassembled WGS sequence"/>
</dbReference>
<accession>A0A8X6RP13</accession>
<evidence type="ECO:0000313" key="2">
    <source>
        <dbReference type="Proteomes" id="UP000887159"/>
    </source>
</evidence>
<proteinExistence type="predicted"/>
<sequence length="136" mass="16008">MIPWNIAVSMWLPHIIKIDLESQRVVYPGPVIVHALTSRFRLAKDHEKKQAKKFKLVGKKLLNIACQLNLALKESILPQLKRFRQKWRISRSAFRKPRFRTLTSNNSTECISEWILKGTILNVILSWRTYYESSMT</sequence>
<dbReference type="AlphaFoldDB" id="A0A8X6RP13"/>
<name>A0A8X6RP13_TRICX</name>
<keyword evidence="2" id="KW-1185">Reference proteome</keyword>
<gene>
    <name evidence="1" type="ORF">TNCV_3046181</name>
</gene>
<evidence type="ECO:0000313" key="1">
    <source>
        <dbReference type="EMBL" id="GFX94986.1"/>
    </source>
</evidence>
<dbReference type="EMBL" id="BMAU01021182">
    <property type="protein sequence ID" value="GFX94986.1"/>
    <property type="molecule type" value="Genomic_DNA"/>
</dbReference>